<evidence type="ECO:0000313" key="1">
    <source>
        <dbReference type="EMBL" id="KAJ0052655.1"/>
    </source>
</evidence>
<comment type="caution">
    <text evidence="1">The sequence shown here is derived from an EMBL/GenBank/DDBJ whole genome shotgun (WGS) entry which is preliminary data.</text>
</comment>
<keyword evidence="2" id="KW-1185">Reference proteome</keyword>
<gene>
    <name evidence="1" type="ORF">Pint_02225</name>
</gene>
<organism evidence="1 2">
    <name type="scientific">Pistacia integerrima</name>
    <dbReference type="NCBI Taxonomy" id="434235"/>
    <lineage>
        <taxon>Eukaryota</taxon>
        <taxon>Viridiplantae</taxon>
        <taxon>Streptophyta</taxon>
        <taxon>Embryophyta</taxon>
        <taxon>Tracheophyta</taxon>
        <taxon>Spermatophyta</taxon>
        <taxon>Magnoliopsida</taxon>
        <taxon>eudicotyledons</taxon>
        <taxon>Gunneridae</taxon>
        <taxon>Pentapetalae</taxon>
        <taxon>rosids</taxon>
        <taxon>malvids</taxon>
        <taxon>Sapindales</taxon>
        <taxon>Anacardiaceae</taxon>
        <taxon>Pistacia</taxon>
    </lineage>
</organism>
<dbReference type="EMBL" id="CM047736">
    <property type="protein sequence ID" value="KAJ0052655.1"/>
    <property type="molecule type" value="Genomic_DNA"/>
</dbReference>
<reference evidence="2" key="1">
    <citation type="journal article" date="2023" name="G3 (Bethesda)">
        <title>Genome assembly and association tests identify interacting loci associated with vigor, precocity, and sex in interspecific pistachio rootstocks.</title>
        <authorList>
            <person name="Palmer W."/>
            <person name="Jacygrad E."/>
            <person name="Sagayaradj S."/>
            <person name="Cavanaugh K."/>
            <person name="Han R."/>
            <person name="Bertier L."/>
            <person name="Beede B."/>
            <person name="Kafkas S."/>
            <person name="Golino D."/>
            <person name="Preece J."/>
            <person name="Michelmore R."/>
        </authorList>
    </citation>
    <scope>NUCLEOTIDE SEQUENCE [LARGE SCALE GENOMIC DNA]</scope>
</reference>
<sequence>MGSSEGIMELQRNSTNWSKVVEEIVKMERKIFPKHESLARSFDEELKRRNSALLYLYINGQVVGYVMYSWPSSLFASITKLAVKESCRRQGHGEALLKVAIEKCRSRNVSRIMLHVDTLRTAAMNLYKKLGFQVDALIQGYYSPDRHAYRMVFGQREMARVVRSCIMSLLKMVNSVMGMVGIAMILYALWLIRVWQKHMGEFPFGDDSDGPAPWSYCCRNCKRLLPLFSILFFSYEVNLNLSIASMEVYFLESDAVVTADVFLNRDWEEDFPEDPSGSVTQFKDFIRSNFQFCKWIGLSIVSVQFTHALHMQGLSFLLAMVLKVLGPDRYYDSDDEYAPDRVPLLRNFVHPPTYVVGDPVYGSKTDAWTIRINEKVLNSSLQIPSQFPAMLHSVLCSCMRILTFLSDISFSQA</sequence>
<protein>
    <submittedName>
        <fullName evidence="1">Uncharacterized protein</fullName>
    </submittedName>
</protein>
<accession>A0ACC0ZKV8</accession>
<dbReference type="Proteomes" id="UP001163603">
    <property type="component" value="Chromosome 1"/>
</dbReference>
<name>A0ACC0ZKV8_9ROSI</name>
<proteinExistence type="predicted"/>
<evidence type="ECO:0000313" key="2">
    <source>
        <dbReference type="Proteomes" id="UP001163603"/>
    </source>
</evidence>